<evidence type="ECO:0000256" key="1">
    <source>
        <dbReference type="SAM" id="Coils"/>
    </source>
</evidence>
<feature type="region of interest" description="Disordered" evidence="2">
    <location>
        <begin position="363"/>
        <end position="501"/>
    </location>
</feature>
<organism evidence="3 4">
    <name type="scientific">Hymenolepis diminuta</name>
    <name type="common">Rat tapeworm</name>
    <dbReference type="NCBI Taxonomy" id="6216"/>
    <lineage>
        <taxon>Eukaryota</taxon>
        <taxon>Metazoa</taxon>
        <taxon>Spiralia</taxon>
        <taxon>Lophotrochozoa</taxon>
        <taxon>Platyhelminthes</taxon>
        <taxon>Cestoda</taxon>
        <taxon>Eucestoda</taxon>
        <taxon>Cyclophyllidea</taxon>
        <taxon>Hymenolepididae</taxon>
        <taxon>Hymenolepis</taxon>
    </lineage>
</organism>
<evidence type="ECO:0000313" key="3">
    <source>
        <dbReference type="EMBL" id="VUZ54440.1"/>
    </source>
</evidence>
<feature type="region of interest" description="Disordered" evidence="2">
    <location>
        <begin position="26"/>
        <end position="46"/>
    </location>
</feature>
<reference evidence="3 4" key="1">
    <citation type="submission" date="2019-07" db="EMBL/GenBank/DDBJ databases">
        <authorList>
            <person name="Jastrzebski P J."/>
            <person name="Paukszto L."/>
            <person name="Jastrzebski P J."/>
        </authorList>
    </citation>
    <scope>NUCLEOTIDE SEQUENCE [LARGE SCALE GENOMIC DNA]</scope>
    <source>
        <strain evidence="3 4">WMS-il1</strain>
    </source>
</reference>
<name>A0A564Z4R5_HYMDI</name>
<feature type="compositionally biased region" description="Polar residues" evidence="2">
    <location>
        <begin position="457"/>
        <end position="480"/>
    </location>
</feature>
<feature type="region of interest" description="Disordered" evidence="2">
    <location>
        <begin position="283"/>
        <end position="310"/>
    </location>
</feature>
<gene>
    <name evidence="3" type="ORF">WMSIL1_LOCUS12503</name>
</gene>
<feature type="coiled-coil region" evidence="1">
    <location>
        <begin position="61"/>
        <end position="136"/>
    </location>
</feature>
<dbReference type="AlphaFoldDB" id="A0A564Z4R5"/>
<protein>
    <submittedName>
        <fullName evidence="3">Uncharacterized protein</fullName>
    </submittedName>
</protein>
<keyword evidence="1" id="KW-0175">Coiled coil</keyword>
<sequence length="501" mass="55737">MKSATTKGPTTTATTKSTTSTWKFGNIFSKNNSTTTKKEDTHKNTTTDTKKTLHWTEKVKGLNANDKAKVLETELKTLEEELRERNETIKCLQELRSGVGLKSSAADFHRIKDKECRQLIDDIQALYHELEDFNQTVNFEDKSKYEPPVAPVAKLMTTSNGSTKGEPIVPRHYQRINSNTSKGPVSGSEGNSKLANIRWNWEEHNLKIVDLNNRLKAAYNYIKEMEGKAPAPETKSTKGPISAKNVSITEKAPSQEEKHEPDLWYVPEEKRVDKKQKNALLSLAGDGGSDSDEDVYKASPAKSFYEPPSKIEKEPISTMMTAKVYAQTYESGEKPDWLDEAGEIHITPVQAVFINSIHDKAEKMGTSNKNSSAQNSTFEPKMASNDAQSKNQPISQFSSQHSPAVKSKVNESDLSDADDLGKGSNSGYKPYDWSNYHPQTSYTTSSTNSSQAQSKSGTTSSYLKEPVTSSYIEENQQKIQPRNAKPGNPRQTSHGYDSDVD</sequence>
<evidence type="ECO:0000256" key="2">
    <source>
        <dbReference type="SAM" id="MobiDB-lite"/>
    </source>
</evidence>
<feature type="compositionally biased region" description="Polar residues" evidence="2">
    <location>
        <begin position="365"/>
        <end position="378"/>
    </location>
</feature>
<feature type="compositionally biased region" description="Polar residues" evidence="2">
    <location>
        <begin position="385"/>
        <end position="402"/>
    </location>
</feature>
<keyword evidence="4" id="KW-1185">Reference proteome</keyword>
<dbReference type="Proteomes" id="UP000321570">
    <property type="component" value="Unassembled WGS sequence"/>
</dbReference>
<feature type="compositionally biased region" description="Low complexity" evidence="2">
    <location>
        <begin position="439"/>
        <end position="456"/>
    </location>
</feature>
<proteinExistence type="predicted"/>
<accession>A0A564Z4R5</accession>
<feature type="compositionally biased region" description="Basic and acidic residues" evidence="2">
    <location>
        <begin position="36"/>
        <end position="46"/>
    </location>
</feature>
<evidence type="ECO:0000313" key="4">
    <source>
        <dbReference type="Proteomes" id="UP000321570"/>
    </source>
</evidence>
<dbReference type="EMBL" id="CABIJS010000654">
    <property type="protein sequence ID" value="VUZ54440.1"/>
    <property type="molecule type" value="Genomic_DNA"/>
</dbReference>